<protein>
    <submittedName>
        <fullName evidence="3">Uncharacterized protein</fullName>
    </submittedName>
</protein>
<name>A0A0W8IGW9_9MICO</name>
<feature type="region of interest" description="Disordered" evidence="2">
    <location>
        <begin position="89"/>
        <end position="125"/>
    </location>
</feature>
<keyword evidence="4" id="KW-1185">Reference proteome</keyword>
<dbReference type="EMBL" id="LQBL01000002">
    <property type="protein sequence ID" value="KUG59229.1"/>
    <property type="molecule type" value="Genomic_DNA"/>
</dbReference>
<reference evidence="3 4" key="1">
    <citation type="submission" date="2015-12" db="EMBL/GenBank/DDBJ databases">
        <title>Serinicoccus chungangenesis strain CD08_5 genome sequencing and assembly.</title>
        <authorList>
            <person name="Chander A.M."/>
            <person name="Kaur G."/>
            <person name="Nair G.R."/>
            <person name="Dhawan D.K."/>
            <person name="Kochhar R.K."/>
            <person name="Mayilraj S."/>
            <person name="Bhadada S.K."/>
        </authorList>
    </citation>
    <scope>NUCLEOTIDE SEQUENCE [LARGE SCALE GENOMIC DNA]</scope>
    <source>
        <strain evidence="3 4">CD08_5</strain>
    </source>
</reference>
<organism evidence="3 4">
    <name type="scientific">Serinicoccus chungangensis</name>
    <dbReference type="NCBI Taxonomy" id="767452"/>
    <lineage>
        <taxon>Bacteria</taxon>
        <taxon>Bacillati</taxon>
        <taxon>Actinomycetota</taxon>
        <taxon>Actinomycetes</taxon>
        <taxon>Micrococcales</taxon>
        <taxon>Ornithinimicrobiaceae</taxon>
        <taxon>Serinicoccus</taxon>
    </lineage>
</organism>
<keyword evidence="1" id="KW-0175">Coiled coil</keyword>
<gene>
    <name evidence="3" type="ORF">AVL62_05965</name>
</gene>
<evidence type="ECO:0000313" key="4">
    <source>
        <dbReference type="Proteomes" id="UP000054837"/>
    </source>
</evidence>
<dbReference type="Proteomes" id="UP000054837">
    <property type="component" value="Unassembled WGS sequence"/>
</dbReference>
<accession>A0A0W8IGW9</accession>
<evidence type="ECO:0000313" key="3">
    <source>
        <dbReference type="EMBL" id="KUG59229.1"/>
    </source>
</evidence>
<feature type="coiled-coil region" evidence="1">
    <location>
        <begin position="4"/>
        <end position="31"/>
    </location>
</feature>
<proteinExistence type="predicted"/>
<comment type="caution">
    <text evidence="3">The sequence shown here is derived from an EMBL/GenBank/DDBJ whole genome shotgun (WGS) entry which is preliminary data.</text>
</comment>
<dbReference type="AlphaFoldDB" id="A0A0W8IGW9"/>
<evidence type="ECO:0000256" key="1">
    <source>
        <dbReference type="SAM" id="Coils"/>
    </source>
</evidence>
<sequence>MMVASRAQQVRAAARRRAVQAQEKRRAEEKAREKRCADLGVAVSVALAQRDDAVEHFEQQAGQALDGLIGEGFSVDEAVRWSGVNGLSTKQAQRLRTMARKASSAGRDADTGDNAVRSEPPAAGE</sequence>
<evidence type="ECO:0000256" key="2">
    <source>
        <dbReference type="SAM" id="MobiDB-lite"/>
    </source>
</evidence>